<dbReference type="GO" id="GO:0005096">
    <property type="term" value="F:GTPase activator activity"/>
    <property type="evidence" value="ECO:0007669"/>
    <property type="project" value="InterPro"/>
</dbReference>
<feature type="region of interest" description="Disordered" evidence="6">
    <location>
        <begin position="311"/>
        <end position="331"/>
    </location>
</feature>
<feature type="compositionally biased region" description="Basic and acidic residues" evidence="6">
    <location>
        <begin position="53"/>
        <end position="69"/>
    </location>
</feature>
<dbReference type="OrthoDB" id="6036at2759"/>
<sequence>MMKLLTSRDLHHRPEDEPSSSSPHHSPFGLLAETQEAKKKKKLSSKISSFVRIRAEKAQKMRSKKEEKTVVPPAGADQSCTDPESLQETLSNKLGEMASKKKQDEKNLKLLRELTSQVCNKHCFDCQQRGPTYVNMTIGSFVCTTCSGLLRGLTPPHRVKSISMASFTDEEIALLKSRGNEYCRRVWLGLYDSAQVTDVSDDSHVKDFMVNKYERKRYYLDPSKVSLPKPAPSPQLPQPQHTSTPLARPSMALPRTVPSIVSPNNNLNRIKVDPFSPLTNGPVSAPPPPPQDNFANFDNVPIFNAAAAAPQNSTPVKNQSNMPPNSVSTPPVAIVKKDVSSEDRYAALKDLDSMMKGEAISSSPFNSSSSVFDSALSQNQSSAVTPMFLSPDSTISNPGNPFAAVAASSPPSSTKTNPWDTSPSFPNRATNNPFESVAPATNSPSEFGWSANFQDAFNGSSSPFNTINQENNNKNWAFNSNNGFTNGFNSINSGFNNPFSLGGAAPNNSSNPFL</sequence>
<dbReference type="InterPro" id="IPR052248">
    <property type="entry name" value="Arf-GAP_FG-repeat_protein"/>
</dbReference>
<dbReference type="PROSITE" id="PS50115">
    <property type="entry name" value="ARFGAP"/>
    <property type="match status" value="1"/>
</dbReference>
<feature type="region of interest" description="Disordered" evidence="6">
    <location>
        <begin position="405"/>
        <end position="441"/>
    </location>
</feature>
<feature type="compositionally biased region" description="Polar residues" evidence="6">
    <location>
        <begin position="414"/>
        <end position="441"/>
    </location>
</feature>
<dbReference type="InterPro" id="IPR038508">
    <property type="entry name" value="ArfGAP_dom_sf"/>
</dbReference>
<dbReference type="Proteomes" id="UP000494165">
    <property type="component" value="Unassembled WGS sequence"/>
</dbReference>
<dbReference type="PANTHER" id="PTHR46134">
    <property type="entry name" value="DRONGO, ISOFORM F"/>
    <property type="match status" value="1"/>
</dbReference>
<keyword evidence="4" id="KW-0862">Zinc</keyword>
<evidence type="ECO:0000256" key="2">
    <source>
        <dbReference type="ARBA" id="ARBA00022737"/>
    </source>
</evidence>
<evidence type="ECO:0000313" key="8">
    <source>
        <dbReference type="EMBL" id="CAB3363225.1"/>
    </source>
</evidence>
<dbReference type="InterPro" id="IPR001164">
    <property type="entry name" value="ArfGAP_dom"/>
</dbReference>
<dbReference type="Pfam" id="PF01412">
    <property type="entry name" value="ArfGap"/>
    <property type="match status" value="1"/>
</dbReference>
<evidence type="ECO:0000256" key="3">
    <source>
        <dbReference type="ARBA" id="ARBA00022771"/>
    </source>
</evidence>
<dbReference type="PANTHER" id="PTHR46134:SF3">
    <property type="entry name" value="ARFGAP WITH FG REPEATS 1"/>
    <property type="match status" value="1"/>
</dbReference>
<reference evidence="8 9" key="1">
    <citation type="submission" date="2020-04" db="EMBL/GenBank/DDBJ databases">
        <authorList>
            <person name="Alioto T."/>
            <person name="Alioto T."/>
            <person name="Gomez Garrido J."/>
        </authorList>
    </citation>
    <scope>NUCLEOTIDE SEQUENCE [LARGE SCALE GENOMIC DNA]</scope>
</reference>
<evidence type="ECO:0000256" key="6">
    <source>
        <dbReference type="SAM" id="MobiDB-lite"/>
    </source>
</evidence>
<dbReference type="Gene3D" id="1.10.220.150">
    <property type="entry name" value="Arf GTPase activating protein"/>
    <property type="match status" value="1"/>
</dbReference>
<evidence type="ECO:0000259" key="7">
    <source>
        <dbReference type="PROSITE" id="PS50115"/>
    </source>
</evidence>
<gene>
    <name evidence="8" type="ORF">CLODIP_2_CD14873</name>
</gene>
<protein>
    <recommendedName>
        <fullName evidence="7">Arf-GAP domain-containing protein</fullName>
    </recommendedName>
</protein>
<dbReference type="CDD" id="cd08838">
    <property type="entry name" value="ArfGap_AGFG"/>
    <property type="match status" value="1"/>
</dbReference>
<accession>A0A8S1C573</accession>
<feature type="compositionally biased region" description="Polar residues" evidence="6">
    <location>
        <begin position="311"/>
        <end position="329"/>
    </location>
</feature>
<name>A0A8S1C573_9INSE</name>
<dbReference type="FunFam" id="1.10.220.150:FF:000005">
    <property type="entry name" value="Arf-GAP domain and FG repeat-containing protein 1"/>
    <property type="match status" value="1"/>
</dbReference>
<keyword evidence="3 5" id="KW-0863">Zinc-finger</keyword>
<keyword evidence="9" id="KW-1185">Reference proteome</keyword>
<comment type="caution">
    <text evidence="8">The sequence shown here is derived from an EMBL/GenBank/DDBJ whole genome shotgun (WGS) entry which is preliminary data.</text>
</comment>
<evidence type="ECO:0000256" key="5">
    <source>
        <dbReference type="PROSITE-ProRule" id="PRU00288"/>
    </source>
</evidence>
<dbReference type="GO" id="GO:0008270">
    <property type="term" value="F:zinc ion binding"/>
    <property type="evidence" value="ECO:0007669"/>
    <property type="project" value="UniProtKB-KW"/>
</dbReference>
<dbReference type="EMBL" id="CADEPI010000011">
    <property type="protein sequence ID" value="CAB3363225.1"/>
    <property type="molecule type" value="Genomic_DNA"/>
</dbReference>
<dbReference type="SMART" id="SM00105">
    <property type="entry name" value="ArfGap"/>
    <property type="match status" value="1"/>
</dbReference>
<organism evidence="8 9">
    <name type="scientific">Cloeon dipterum</name>
    <dbReference type="NCBI Taxonomy" id="197152"/>
    <lineage>
        <taxon>Eukaryota</taxon>
        <taxon>Metazoa</taxon>
        <taxon>Ecdysozoa</taxon>
        <taxon>Arthropoda</taxon>
        <taxon>Hexapoda</taxon>
        <taxon>Insecta</taxon>
        <taxon>Pterygota</taxon>
        <taxon>Palaeoptera</taxon>
        <taxon>Ephemeroptera</taxon>
        <taxon>Pisciforma</taxon>
        <taxon>Baetidae</taxon>
        <taxon>Cloeon</taxon>
    </lineage>
</organism>
<feature type="compositionally biased region" description="Basic and acidic residues" evidence="6">
    <location>
        <begin position="1"/>
        <end position="16"/>
    </location>
</feature>
<feature type="region of interest" description="Disordered" evidence="6">
    <location>
        <begin position="1"/>
        <end position="84"/>
    </location>
</feature>
<dbReference type="GO" id="GO:0005737">
    <property type="term" value="C:cytoplasm"/>
    <property type="evidence" value="ECO:0007669"/>
    <property type="project" value="TreeGrafter"/>
</dbReference>
<dbReference type="SUPFAM" id="SSF57863">
    <property type="entry name" value="ArfGap/RecO-like zinc finger"/>
    <property type="match status" value="1"/>
</dbReference>
<dbReference type="GO" id="GO:0016020">
    <property type="term" value="C:membrane"/>
    <property type="evidence" value="ECO:0007669"/>
    <property type="project" value="TreeGrafter"/>
</dbReference>
<proteinExistence type="predicted"/>
<feature type="region of interest" description="Disordered" evidence="6">
    <location>
        <begin position="223"/>
        <end position="250"/>
    </location>
</feature>
<keyword evidence="1" id="KW-0479">Metal-binding</keyword>
<evidence type="ECO:0000256" key="4">
    <source>
        <dbReference type="ARBA" id="ARBA00022833"/>
    </source>
</evidence>
<keyword evidence="2" id="KW-0677">Repeat</keyword>
<dbReference type="InterPro" id="IPR037278">
    <property type="entry name" value="ARFGAP/RecO"/>
</dbReference>
<dbReference type="PRINTS" id="PR00405">
    <property type="entry name" value="REVINTRACTNG"/>
</dbReference>
<evidence type="ECO:0000313" key="9">
    <source>
        <dbReference type="Proteomes" id="UP000494165"/>
    </source>
</evidence>
<dbReference type="AlphaFoldDB" id="A0A8S1C573"/>
<evidence type="ECO:0000256" key="1">
    <source>
        <dbReference type="ARBA" id="ARBA00022723"/>
    </source>
</evidence>
<feature type="domain" description="Arf-GAP" evidence="7">
    <location>
        <begin position="105"/>
        <end position="227"/>
    </location>
</feature>